<dbReference type="EMBL" id="CP119311">
    <property type="protein sequence ID" value="WEK34432.1"/>
    <property type="molecule type" value="Genomic_DNA"/>
</dbReference>
<evidence type="ECO:0000313" key="1">
    <source>
        <dbReference type="EMBL" id="WEK34432.1"/>
    </source>
</evidence>
<organism evidence="1 2">
    <name type="scientific">Candidatus Pseudobacter hemicellulosilyticus</name>
    <dbReference type="NCBI Taxonomy" id="3121375"/>
    <lineage>
        <taxon>Bacteria</taxon>
        <taxon>Pseudomonadati</taxon>
        <taxon>Bacteroidota</taxon>
        <taxon>Chitinophagia</taxon>
        <taxon>Chitinophagales</taxon>
        <taxon>Chitinophagaceae</taxon>
        <taxon>Pseudobacter</taxon>
    </lineage>
</organism>
<accession>A0AAJ6BFM5</accession>
<dbReference type="Pfam" id="PF11013">
    <property type="entry name" value="DUF2851"/>
    <property type="match status" value="1"/>
</dbReference>
<gene>
    <name evidence="1" type="ORF">P0Y53_18250</name>
</gene>
<sequence length="430" mass="50053">MITEKLLQFIWQFRYFNQDELRLTNGEAITVLHPGRSNPDQGPDFLMARIRLGSFLWTGPVELHCKTSHWHRHAHQQDPNYSNLILHVVWENDLPQSIHPLPVLELCNRVPKLLLHQYESWMNSRAFIPCQHQLRTVHPLVWIAWKDRLLADRITQKAAQVELWLQQNQFHWEETCWWLLARQFGGKVNGEAFEAIARSLPIALLARHRHQLPQLEALLLGQAWLLEKPFREAYPKWLQQEYRFYRNKYGLVPNPYPVHFLRMRPVSFPTLRLAQLAMLLHRSGPLFSIMKEARSVRQLRQWLQPAASAYWDTHYTLDQPAAAMPKRLGGQVADSIIINAVIPVLFAYGKWRPETGCQERVQQWLEELPAEANTITRQFEQLGITCRHAADSQALIALKTAWCDPKKCLQCPAGVALLKTSSQLKRLPAS</sequence>
<dbReference type="AlphaFoldDB" id="A0AAJ6BFM5"/>
<dbReference type="InterPro" id="IPR021272">
    <property type="entry name" value="DUF2851"/>
</dbReference>
<reference evidence="1" key="1">
    <citation type="submission" date="2023-03" db="EMBL/GenBank/DDBJ databases">
        <title>Andean soil-derived lignocellulolytic bacterial consortium as a source of novel taxa and putative plastic-active enzymes.</title>
        <authorList>
            <person name="Diaz-Garcia L."/>
            <person name="Chuvochina M."/>
            <person name="Feuerriegel G."/>
            <person name="Bunk B."/>
            <person name="Sproer C."/>
            <person name="Streit W.R."/>
            <person name="Rodriguez L.M."/>
            <person name="Overmann J."/>
            <person name="Jimenez D.J."/>
        </authorList>
    </citation>
    <scope>NUCLEOTIDE SEQUENCE</scope>
    <source>
        <strain evidence="1">MAG 7</strain>
    </source>
</reference>
<protein>
    <submittedName>
        <fullName evidence="1">DUF2851 family protein</fullName>
    </submittedName>
</protein>
<evidence type="ECO:0000313" key="2">
    <source>
        <dbReference type="Proteomes" id="UP001220610"/>
    </source>
</evidence>
<proteinExistence type="predicted"/>
<name>A0AAJ6BFM5_9BACT</name>
<dbReference type="Proteomes" id="UP001220610">
    <property type="component" value="Chromosome"/>
</dbReference>